<proteinExistence type="predicted"/>
<comment type="caution">
    <text evidence="3">The sequence shown here is derived from an EMBL/GenBank/DDBJ whole genome shotgun (WGS) entry which is preliminary data.</text>
</comment>
<gene>
    <name evidence="3" type="ORF">D0Y53_12005</name>
</gene>
<evidence type="ECO:0000256" key="1">
    <source>
        <dbReference type="SAM" id="Coils"/>
    </source>
</evidence>
<reference evidence="3 4" key="1">
    <citation type="submission" date="2018-08" db="EMBL/GenBank/DDBJ databases">
        <title>Lysobacter weifangensis sp. nov., a new member of the family 'Xanthomonadaceae', isolated from soil in a farmland.</title>
        <authorList>
            <person name="Zhao H."/>
        </authorList>
    </citation>
    <scope>NUCLEOTIDE SEQUENCE [LARGE SCALE GENOMIC DNA]</scope>
    <source>
        <strain evidence="3 4">WF-2</strain>
    </source>
</reference>
<feature type="coiled-coil region" evidence="1">
    <location>
        <begin position="27"/>
        <end position="61"/>
    </location>
</feature>
<feature type="signal peptide" evidence="2">
    <location>
        <begin position="1"/>
        <end position="29"/>
    </location>
</feature>
<dbReference type="RefSeq" id="WP_117203557.1">
    <property type="nucleotide sequence ID" value="NZ_JBHTBK010000043.1"/>
</dbReference>
<evidence type="ECO:0000313" key="4">
    <source>
        <dbReference type="Proteomes" id="UP000262917"/>
    </source>
</evidence>
<evidence type="ECO:0008006" key="5">
    <source>
        <dbReference type="Google" id="ProtNLM"/>
    </source>
</evidence>
<dbReference type="EMBL" id="QVPD01000016">
    <property type="protein sequence ID" value="RFP59020.1"/>
    <property type="molecule type" value="Genomic_DNA"/>
</dbReference>
<evidence type="ECO:0000256" key="2">
    <source>
        <dbReference type="SAM" id="SignalP"/>
    </source>
</evidence>
<sequence>MTPVDANRHRQPLAAALLIALLLPGLALAETDKERELEARVAQLEQLVQQLVAQQQQAQVQVEAVRAAQAAQPQPAAAKPGIQATPIVPGAAAGTRFSYGGFIKLDAMLTDTTDGEIADGSVGRMFYVPSAIPVGGANEGTDADFGAQFSRFWFAADTDLESGDKVKAYLEFDLYGGGSNAFLGNEVATNTHGLTVRHAYVGFGKWLAGQTWSNFQDVAALPDAVDFVGPTEGTIFVRQAQLRYTTGPWSFSVENPETTVTPYLGAGARISSDDNNVPDLTARWLTKGDWGHFTVAALLRQYRYQNPATGIDDSGSGAALSVSGKVNLGPRDDIRYMASGGRGIGRYLGLGIASDTVLDAAGDLEAIDGYGAFAAWRHVFSPKLRGNLFYSMAHFDNDRALTGLSVTERSQSWHANLIYSPFPKLDVGAELIWGRRSLEGEADGDLRRLHTHVKYSF</sequence>
<keyword evidence="1" id="KW-0175">Coiled coil</keyword>
<dbReference type="SUPFAM" id="SSF56935">
    <property type="entry name" value="Porins"/>
    <property type="match status" value="1"/>
</dbReference>
<dbReference type="AlphaFoldDB" id="A0A372DHI0"/>
<keyword evidence="4" id="KW-1185">Reference proteome</keyword>
<dbReference type="InterPro" id="IPR045748">
    <property type="entry name" value="DcaP"/>
</dbReference>
<dbReference type="Proteomes" id="UP000262917">
    <property type="component" value="Unassembled WGS sequence"/>
</dbReference>
<dbReference type="OrthoDB" id="190887at2"/>
<feature type="chain" id="PRO_5017010024" description="Porin" evidence="2">
    <location>
        <begin position="30"/>
        <end position="457"/>
    </location>
</feature>
<organism evidence="3 4">
    <name type="scientific">Cognatiluteimonas weifangensis</name>
    <dbReference type="NCBI Taxonomy" id="2303539"/>
    <lineage>
        <taxon>Bacteria</taxon>
        <taxon>Pseudomonadati</taxon>
        <taxon>Pseudomonadota</taxon>
        <taxon>Gammaproteobacteria</taxon>
        <taxon>Lysobacterales</taxon>
        <taxon>Lysobacteraceae</taxon>
        <taxon>Cognatiluteimonas</taxon>
    </lineage>
</organism>
<dbReference type="Pfam" id="PF19577">
    <property type="entry name" value="DcaP"/>
    <property type="match status" value="1"/>
</dbReference>
<name>A0A372DHI0_9GAMM</name>
<protein>
    <recommendedName>
        <fullName evidence="5">Porin</fullName>
    </recommendedName>
</protein>
<keyword evidence="2" id="KW-0732">Signal</keyword>
<accession>A0A372DHI0</accession>
<evidence type="ECO:0000313" key="3">
    <source>
        <dbReference type="EMBL" id="RFP59020.1"/>
    </source>
</evidence>